<dbReference type="SMART" id="SM00922">
    <property type="entry name" value="MR_MLE"/>
    <property type="match status" value="1"/>
</dbReference>
<feature type="active site" description="acceptor" evidence="1">
    <location>
        <position position="183"/>
    </location>
</feature>
<dbReference type="InterPro" id="IPR034611">
    <property type="entry name" value="D-tartrate_dehydratase"/>
</dbReference>
<dbReference type="PANTHER" id="PTHR48080:SF5">
    <property type="entry name" value="D(-)-TARTRATE DEHYDRATASE"/>
    <property type="match status" value="1"/>
</dbReference>
<dbReference type="InterPro" id="IPR034593">
    <property type="entry name" value="DgoD-like"/>
</dbReference>
<dbReference type="EMBL" id="JAEKLZ010000334">
    <property type="protein sequence ID" value="MBW8727988.1"/>
    <property type="molecule type" value="Genomic_DNA"/>
</dbReference>
<evidence type="ECO:0000256" key="1">
    <source>
        <dbReference type="PIRSR" id="PIRSR634611-1"/>
    </source>
</evidence>
<dbReference type="InterPro" id="IPR036849">
    <property type="entry name" value="Enolase-like_C_sf"/>
</dbReference>
<name>A0A952KF90_9PROT</name>
<dbReference type="AlphaFoldDB" id="A0A952KF90"/>
<dbReference type="InterPro" id="IPR029017">
    <property type="entry name" value="Enolase-like_N"/>
</dbReference>
<feature type="binding site" evidence="2">
    <location>
        <position position="212"/>
    </location>
    <ligand>
        <name>Mg(2+)</name>
        <dbReference type="ChEBI" id="CHEBI:18420"/>
    </ligand>
</feature>
<protein>
    <submittedName>
        <fullName evidence="4">Mandelate racemase</fullName>
    </submittedName>
</protein>
<accession>A0A952KF90</accession>
<dbReference type="Gene3D" id="3.30.390.10">
    <property type="entry name" value="Enolase-like, N-terminal domain"/>
    <property type="match status" value="1"/>
</dbReference>
<feature type="domain" description="Mandelate racemase/muconate lactonizing enzyme C-terminal" evidence="3">
    <location>
        <begin position="162"/>
        <end position="259"/>
    </location>
</feature>
<dbReference type="InterPro" id="IPR029065">
    <property type="entry name" value="Enolase_C-like"/>
</dbReference>
<dbReference type="SUPFAM" id="SSF54826">
    <property type="entry name" value="Enolase N-terminal domain-like"/>
    <property type="match status" value="1"/>
</dbReference>
<comment type="cofactor">
    <cofactor evidence="2">
        <name>Mg(2+)</name>
        <dbReference type="ChEBI" id="CHEBI:18420"/>
    </cofactor>
    <text evidence="2">Binds 1 Mg(2+) ion per subunit.</text>
</comment>
<sequence>MRIVEIRERSVAISRYADPAIPSGGLTTSVVAVVTDVVRDGRPVVGHGFGSIGRFAQGGLIRERFAPRLLAAPDGALADESGTNLDPARAWAVMMAGEKPGGHGERCVAVGTLDMALWDAVGKIAGLPLHRVVADRLGRGGPVPDRVPVYAGGGYLYPADDLARLGDEMRRLADLGYTRAKIKIGAAGLAQDLRRIEAASAALGSADGLAVDAMNAYDGPAALAAAAALAPLGLWWFEDVCDPHDFPTQAAVAAAYPGPIAAGEALFSAAEARLLALHGGLRPDRDILLFDPVHCYGLPGTLRIIDVMTAAGWPRQAFWPHGGHLFTLHVVAALGLGGAEVNPLSFAPFGGLEDGAIVSDGFAGLPQRPGIGFEGRAGLHRLFTDLV</sequence>
<dbReference type="Proteomes" id="UP000700706">
    <property type="component" value="Unassembled WGS sequence"/>
</dbReference>
<dbReference type="Pfam" id="PF13378">
    <property type="entry name" value="MR_MLE_C"/>
    <property type="match status" value="1"/>
</dbReference>
<dbReference type="SFLD" id="SFLDF00118">
    <property type="entry name" value="D-tartrate_dehydratase"/>
    <property type="match status" value="1"/>
</dbReference>
<keyword evidence="2" id="KW-0479">Metal-binding</keyword>
<gene>
    <name evidence="4" type="ORF">JF625_22950</name>
</gene>
<dbReference type="InterPro" id="IPR013342">
    <property type="entry name" value="Mandelate_racemase_C"/>
</dbReference>
<feature type="binding site" evidence="2">
    <location>
        <position position="238"/>
    </location>
    <ligand>
        <name>Mg(2+)</name>
        <dbReference type="ChEBI" id="CHEBI:18420"/>
    </ligand>
</feature>
<dbReference type="SUPFAM" id="SSF51604">
    <property type="entry name" value="Enolase C-terminal domain-like"/>
    <property type="match status" value="1"/>
</dbReference>
<reference evidence="4" key="1">
    <citation type="submission" date="2020-06" db="EMBL/GenBank/DDBJ databases">
        <title>Stable isotope informed genome-resolved metagenomics uncovers potential trophic interactions in rhizosphere soil.</title>
        <authorList>
            <person name="Starr E.P."/>
            <person name="Shi S."/>
            <person name="Blazewicz S.J."/>
            <person name="Koch B.J."/>
            <person name="Probst A.J."/>
            <person name="Hungate B.A."/>
            <person name="Pett-Ridge J."/>
            <person name="Firestone M.K."/>
            <person name="Banfield J.F."/>
        </authorList>
    </citation>
    <scope>NUCLEOTIDE SEQUENCE</scope>
    <source>
        <strain evidence="4">YM_69_17</strain>
    </source>
</reference>
<evidence type="ECO:0000313" key="5">
    <source>
        <dbReference type="Proteomes" id="UP000700706"/>
    </source>
</evidence>
<evidence type="ECO:0000259" key="3">
    <source>
        <dbReference type="SMART" id="SM00922"/>
    </source>
</evidence>
<keyword evidence="2" id="KW-0460">Magnesium</keyword>
<dbReference type="Gene3D" id="3.20.20.120">
    <property type="entry name" value="Enolase-like C-terminal domain"/>
    <property type="match status" value="1"/>
</dbReference>
<comment type="caution">
    <text evidence="4">The sequence shown here is derived from an EMBL/GenBank/DDBJ whole genome shotgun (WGS) entry which is preliminary data.</text>
</comment>
<proteinExistence type="predicted"/>
<organism evidence="4 5">
    <name type="scientific">Inquilinus limosus</name>
    <dbReference type="NCBI Taxonomy" id="171674"/>
    <lineage>
        <taxon>Bacteria</taxon>
        <taxon>Pseudomonadati</taxon>
        <taxon>Pseudomonadota</taxon>
        <taxon>Alphaproteobacteria</taxon>
        <taxon>Rhodospirillales</taxon>
        <taxon>Rhodospirillaceae</taxon>
        <taxon>Inquilinus</taxon>
    </lineage>
</organism>
<dbReference type="SFLD" id="SFLDG00179">
    <property type="entry name" value="mandelate_racemase"/>
    <property type="match status" value="1"/>
</dbReference>
<evidence type="ECO:0000256" key="2">
    <source>
        <dbReference type="PIRSR" id="PIRSR634611-3"/>
    </source>
</evidence>
<feature type="active site" description="Proton donor/acceptor" evidence="1">
    <location>
        <position position="321"/>
    </location>
</feature>
<dbReference type="PANTHER" id="PTHR48080">
    <property type="entry name" value="D-GALACTONATE DEHYDRATASE-RELATED"/>
    <property type="match status" value="1"/>
</dbReference>
<dbReference type="SFLD" id="SFLDS00001">
    <property type="entry name" value="Enolase"/>
    <property type="match status" value="1"/>
</dbReference>
<dbReference type="GO" id="GO:0047808">
    <property type="term" value="F:D(-)-tartrate dehydratase activity"/>
    <property type="evidence" value="ECO:0007669"/>
    <property type="project" value="InterPro"/>
</dbReference>
<dbReference type="GO" id="GO:0046872">
    <property type="term" value="F:metal ion binding"/>
    <property type="evidence" value="ECO:0007669"/>
    <property type="project" value="UniProtKB-KW"/>
</dbReference>
<evidence type="ECO:0000313" key="4">
    <source>
        <dbReference type="EMBL" id="MBW8727988.1"/>
    </source>
</evidence>
<feature type="binding site" evidence="2">
    <location>
        <position position="264"/>
    </location>
    <ligand>
        <name>Mg(2+)</name>
        <dbReference type="ChEBI" id="CHEBI:18420"/>
    </ligand>
</feature>